<dbReference type="AlphaFoldDB" id="A0A146LCS3"/>
<protein>
    <submittedName>
        <fullName evidence="1">Uncharacterized protein</fullName>
    </submittedName>
</protein>
<name>A0A146LCS3_LYGHE</name>
<proteinExistence type="predicted"/>
<dbReference type="EMBL" id="GDHC01013683">
    <property type="protein sequence ID" value="JAQ04946.1"/>
    <property type="molecule type" value="Transcribed_RNA"/>
</dbReference>
<evidence type="ECO:0000313" key="1">
    <source>
        <dbReference type="EMBL" id="JAQ04946.1"/>
    </source>
</evidence>
<gene>
    <name evidence="1" type="ORF">g.12776</name>
</gene>
<organism evidence="1">
    <name type="scientific">Lygus hesperus</name>
    <name type="common">Western plant bug</name>
    <dbReference type="NCBI Taxonomy" id="30085"/>
    <lineage>
        <taxon>Eukaryota</taxon>
        <taxon>Metazoa</taxon>
        <taxon>Ecdysozoa</taxon>
        <taxon>Arthropoda</taxon>
        <taxon>Hexapoda</taxon>
        <taxon>Insecta</taxon>
        <taxon>Pterygota</taxon>
        <taxon>Neoptera</taxon>
        <taxon>Paraneoptera</taxon>
        <taxon>Hemiptera</taxon>
        <taxon>Heteroptera</taxon>
        <taxon>Panheteroptera</taxon>
        <taxon>Cimicomorpha</taxon>
        <taxon>Miridae</taxon>
        <taxon>Mirini</taxon>
        <taxon>Lygus</taxon>
    </lineage>
</organism>
<accession>A0A146LCS3</accession>
<sequence length="186" mass="20661">MVLRRKQGCRIAIFCYSTQHQAFLLTHTLRLEHAVGTLALQPPHSYCFSSPEQYLVRCVDSGGTATLPVQRTAHEEPHTLPSLHSRHMYMVTHSNFGIFVNADGTLAPTSPIEIPSTAVQLHPSCLEFWNYFLLTVGATDAPVPTVEVACVSLLERRVVATTATHVPAQELQHVQMYHDRCSDLTA</sequence>
<reference evidence="1" key="1">
    <citation type="journal article" date="2016" name="Gigascience">
        <title>De novo construction of an expanded transcriptome assembly for the western tarnished plant bug, Lygus hesperus.</title>
        <authorList>
            <person name="Tassone E.E."/>
            <person name="Geib S.M."/>
            <person name="Hall B."/>
            <person name="Fabrick J.A."/>
            <person name="Brent C.S."/>
            <person name="Hull J.J."/>
        </authorList>
    </citation>
    <scope>NUCLEOTIDE SEQUENCE</scope>
</reference>